<sequence>MTDRILAVGGLDARGQALLEGEYGNMLSCIRCGLCLTSCPTYVLSGHEAEGPRGRVALARMLTEGHAPLTPDLVTHEQNCLVCDACTAVCPAGVSMDPLQVALRTAIEPHLRDRRPPRVRLLRWIVFRAIFADMRLFRLVVRALWLYQRSGLQWAVRRSGLLRLLNLDRTEALLPPLGGRFLLPRGERYPAEGRGEATAGTGEAPVSFFAGCVMSTALAEIDRATIRVLQRAGHAVRDTAGQGCCGALNAHGGDLEGMKRLAKRNIAAFERGGEGAIINNAAGCGAMLKDYAHHFRDDSKWAERARAFSARVRDITEFVKPGDLPLRRPIAAAVTYQEPCHLVHAQRISQEPRALLRAIPGLELREMAESALCCGSAGVYNVTNPRESRQLRDRKLDKAAATGADLIVTANPGCLIQLRSGLVECGGRNAECGIGTTEVGTRKSERGTGDGGGAGTMRVRHIVELLDEASAP</sequence>
<evidence type="ECO:0000259" key="7">
    <source>
        <dbReference type="PROSITE" id="PS51379"/>
    </source>
</evidence>
<comment type="catalytic activity">
    <reaction evidence="6">
        <text>(R)-lactate + A = pyruvate + AH2</text>
        <dbReference type="Rhea" id="RHEA:15089"/>
        <dbReference type="ChEBI" id="CHEBI:13193"/>
        <dbReference type="ChEBI" id="CHEBI:15361"/>
        <dbReference type="ChEBI" id="CHEBI:16004"/>
        <dbReference type="ChEBI" id="CHEBI:17499"/>
    </reaction>
</comment>
<dbReference type="SUPFAM" id="SSF54862">
    <property type="entry name" value="4Fe-4S ferredoxins"/>
    <property type="match status" value="1"/>
</dbReference>
<organism evidence="8">
    <name type="scientific">uncultured Thermomicrobiales bacterium</name>
    <dbReference type="NCBI Taxonomy" id="1645740"/>
    <lineage>
        <taxon>Bacteria</taxon>
        <taxon>Pseudomonadati</taxon>
        <taxon>Thermomicrobiota</taxon>
        <taxon>Thermomicrobia</taxon>
        <taxon>Thermomicrobiales</taxon>
        <taxon>environmental samples</taxon>
    </lineage>
</organism>
<keyword evidence="1 6" id="KW-0004">4Fe-4S</keyword>
<dbReference type="InterPro" id="IPR012257">
    <property type="entry name" value="Glc_ox_4Fe-4S"/>
</dbReference>
<keyword evidence="3" id="KW-0677">Repeat</keyword>
<reference evidence="8" key="1">
    <citation type="submission" date="2020-02" db="EMBL/GenBank/DDBJ databases">
        <authorList>
            <person name="Meier V. D."/>
        </authorList>
    </citation>
    <scope>NUCLEOTIDE SEQUENCE</scope>
    <source>
        <strain evidence="8">AVDCRST_MAG88</strain>
    </source>
</reference>
<keyword evidence="2 6" id="KW-0479">Metal-binding</keyword>
<evidence type="ECO:0000256" key="2">
    <source>
        <dbReference type="ARBA" id="ARBA00022723"/>
    </source>
</evidence>
<name>A0A6J4URL5_9BACT</name>
<dbReference type="Gene3D" id="1.10.1060.10">
    <property type="entry name" value="Alpha-helical ferredoxin"/>
    <property type="match status" value="1"/>
</dbReference>
<comment type="function">
    <text evidence="6">Component of a complex that catalyzes the oxidation of glycolate to glyoxylate.</text>
</comment>
<dbReference type="Pfam" id="PF02754">
    <property type="entry name" value="CCG"/>
    <property type="match status" value="2"/>
</dbReference>
<evidence type="ECO:0000256" key="5">
    <source>
        <dbReference type="ARBA" id="ARBA00023014"/>
    </source>
</evidence>
<proteinExistence type="predicted"/>
<keyword evidence="6" id="KW-0249">Electron transport</keyword>
<dbReference type="AlphaFoldDB" id="A0A6J4URL5"/>
<dbReference type="PROSITE" id="PS00198">
    <property type="entry name" value="4FE4S_FER_1"/>
    <property type="match status" value="2"/>
</dbReference>
<comment type="catalytic activity">
    <reaction evidence="6">
        <text>glycolate + A = glyoxylate + AH2</text>
        <dbReference type="Rhea" id="RHEA:21264"/>
        <dbReference type="ChEBI" id="CHEBI:13193"/>
        <dbReference type="ChEBI" id="CHEBI:17499"/>
        <dbReference type="ChEBI" id="CHEBI:29805"/>
        <dbReference type="ChEBI" id="CHEBI:36655"/>
        <dbReference type="EC" id="1.1.99.14"/>
    </reaction>
</comment>
<dbReference type="Pfam" id="PF13183">
    <property type="entry name" value="Fer4_8"/>
    <property type="match status" value="1"/>
</dbReference>
<keyword evidence="8" id="KW-0560">Oxidoreductase</keyword>
<dbReference type="InterPro" id="IPR009051">
    <property type="entry name" value="Helical_ferredxn"/>
</dbReference>
<evidence type="ECO:0000256" key="1">
    <source>
        <dbReference type="ARBA" id="ARBA00022485"/>
    </source>
</evidence>
<dbReference type="EC" id="1.1.99.14" evidence="6"/>
<evidence type="ECO:0000256" key="6">
    <source>
        <dbReference type="PIRNR" id="PIRNR000139"/>
    </source>
</evidence>
<keyword evidence="4 6" id="KW-0408">Iron</keyword>
<dbReference type="GO" id="GO:0019154">
    <property type="term" value="F:glycolate dehydrogenase activity"/>
    <property type="evidence" value="ECO:0007669"/>
    <property type="project" value="UniProtKB-EC"/>
</dbReference>
<protein>
    <recommendedName>
        <fullName evidence="6">Glycolate oxidase iron-sulfur subunit</fullName>
        <ecNumber evidence="6">1.1.99.14</ecNumber>
    </recommendedName>
</protein>
<evidence type="ECO:0000313" key="8">
    <source>
        <dbReference type="EMBL" id="CAA9554611.1"/>
    </source>
</evidence>
<dbReference type="InterPro" id="IPR017896">
    <property type="entry name" value="4Fe4S_Fe-S-bd"/>
</dbReference>
<keyword evidence="6" id="KW-0813">Transport</keyword>
<dbReference type="EMBL" id="CADCWM010000348">
    <property type="protein sequence ID" value="CAA9554611.1"/>
    <property type="molecule type" value="Genomic_DNA"/>
</dbReference>
<dbReference type="PANTHER" id="PTHR32479:SF17">
    <property type="entry name" value="GLYCOLATE OXIDASE IRON-SULFUR SUBUNIT"/>
    <property type="match status" value="1"/>
</dbReference>
<dbReference type="InterPro" id="IPR004017">
    <property type="entry name" value="Cys_rich_dom"/>
</dbReference>
<feature type="domain" description="4Fe-4S ferredoxin-type" evidence="7">
    <location>
        <begin position="71"/>
        <end position="99"/>
    </location>
</feature>
<evidence type="ECO:0000256" key="3">
    <source>
        <dbReference type="ARBA" id="ARBA00022737"/>
    </source>
</evidence>
<comment type="cofactor">
    <cofactor evidence="6">
        <name>[4Fe-4S] cluster</name>
        <dbReference type="ChEBI" id="CHEBI:49883"/>
    </cofactor>
    <text evidence="6">Binds 2 [4Fe-4S] clusters.</text>
</comment>
<evidence type="ECO:0000256" key="4">
    <source>
        <dbReference type="ARBA" id="ARBA00023004"/>
    </source>
</evidence>
<keyword evidence="5 6" id="KW-0411">Iron-sulfur</keyword>
<dbReference type="GO" id="GO:0046872">
    <property type="term" value="F:metal ion binding"/>
    <property type="evidence" value="ECO:0007669"/>
    <property type="project" value="UniProtKB-UniRule"/>
</dbReference>
<dbReference type="InterPro" id="IPR017900">
    <property type="entry name" value="4Fe4S_Fe_S_CS"/>
</dbReference>
<feature type="domain" description="4Fe-4S ferredoxin-type" evidence="7">
    <location>
        <begin position="20"/>
        <end position="49"/>
    </location>
</feature>
<dbReference type="GO" id="GO:0051539">
    <property type="term" value="F:4 iron, 4 sulfur cluster binding"/>
    <property type="evidence" value="ECO:0007669"/>
    <property type="project" value="UniProtKB-UniRule"/>
</dbReference>
<dbReference type="PIRSF" id="PIRSF000139">
    <property type="entry name" value="Glc_ox_4Fe-4S"/>
    <property type="match status" value="1"/>
</dbReference>
<dbReference type="PROSITE" id="PS51379">
    <property type="entry name" value="4FE4S_FER_2"/>
    <property type="match status" value="2"/>
</dbReference>
<dbReference type="PANTHER" id="PTHR32479">
    <property type="entry name" value="GLYCOLATE OXIDASE IRON-SULFUR SUBUNIT"/>
    <property type="match status" value="1"/>
</dbReference>
<gene>
    <name evidence="8" type="ORF">AVDCRST_MAG88-1010</name>
</gene>
<accession>A0A6J4URL5</accession>